<dbReference type="RefSeq" id="XP_040725474.1">
    <property type="nucleotide sequence ID" value="XM_040869299.1"/>
</dbReference>
<evidence type="ECO:0000256" key="7">
    <source>
        <dbReference type="SAM" id="MobiDB-lite"/>
    </source>
</evidence>
<dbReference type="EMBL" id="MCFI01000009">
    <property type="protein sequence ID" value="ORY82603.1"/>
    <property type="molecule type" value="Genomic_DNA"/>
</dbReference>
<dbReference type="InterPro" id="IPR046347">
    <property type="entry name" value="bZIP_sf"/>
</dbReference>
<keyword evidence="2" id="KW-0805">Transcription regulation</keyword>
<keyword evidence="3" id="KW-0238">DNA-binding</keyword>
<dbReference type="STRING" id="56484.A0A1Y2FF98"/>
<feature type="compositionally biased region" description="Low complexity" evidence="7">
    <location>
        <begin position="147"/>
        <end position="158"/>
    </location>
</feature>
<name>A0A1Y2FF98_PROLT</name>
<evidence type="ECO:0000313" key="10">
    <source>
        <dbReference type="Proteomes" id="UP000193685"/>
    </source>
</evidence>
<proteinExistence type="predicted"/>
<dbReference type="PROSITE" id="PS50217">
    <property type="entry name" value="BZIP"/>
    <property type="match status" value="1"/>
</dbReference>
<feature type="domain" description="BZIP" evidence="8">
    <location>
        <begin position="238"/>
        <end position="301"/>
    </location>
</feature>
<dbReference type="Pfam" id="PF00170">
    <property type="entry name" value="bZIP_1"/>
    <property type="match status" value="1"/>
</dbReference>
<gene>
    <name evidence="9" type="ORF">BCR37DRAFT_379612</name>
</gene>
<keyword evidence="10" id="KW-1185">Reference proteome</keyword>
<dbReference type="SUPFAM" id="SSF57959">
    <property type="entry name" value="Leucine zipper domain"/>
    <property type="match status" value="1"/>
</dbReference>
<dbReference type="GO" id="GO:0000978">
    <property type="term" value="F:RNA polymerase II cis-regulatory region sequence-specific DNA binding"/>
    <property type="evidence" value="ECO:0007669"/>
    <property type="project" value="TreeGrafter"/>
</dbReference>
<dbReference type="GO" id="GO:0016020">
    <property type="term" value="C:membrane"/>
    <property type="evidence" value="ECO:0007669"/>
    <property type="project" value="UniProtKB-SubCell"/>
</dbReference>
<keyword evidence="5" id="KW-0539">Nucleus</keyword>
<evidence type="ECO:0000259" key="8">
    <source>
        <dbReference type="PROSITE" id="PS50217"/>
    </source>
</evidence>
<evidence type="ECO:0000256" key="3">
    <source>
        <dbReference type="ARBA" id="ARBA00023125"/>
    </source>
</evidence>
<dbReference type="GeneID" id="63785898"/>
<comment type="caution">
    <text evidence="9">The sequence shown here is derived from an EMBL/GenBank/DDBJ whole genome shotgun (WGS) entry which is preliminary data.</text>
</comment>
<keyword evidence="6" id="KW-0175">Coiled coil</keyword>
<dbReference type="GO" id="GO:0000981">
    <property type="term" value="F:DNA-binding transcription factor activity, RNA polymerase II-specific"/>
    <property type="evidence" value="ECO:0007669"/>
    <property type="project" value="TreeGrafter"/>
</dbReference>
<feature type="coiled-coil region" evidence="6">
    <location>
        <begin position="256"/>
        <end position="300"/>
    </location>
</feature>
<feature type="region of interest" description="Disordered" evidence="7">
    <location>
        <begin position="523"/>
        <end position="577"/>
    </location>
</feature>
<dbReference type="OrthoDB" id="644067at2759"/>
<dbReference type="AlphaFoldDB" id="A0A1Y2FF98"/>
<feature type="region of interest" description="Disordered" evidence="7">
    <location>
        <begin position="137"/>
        <end position="235"/>
    </location>
</feature>
<organism evidence="9 10">
    <name type="scientific">Protomyces lactucae-debilis</name>
    <dbReference type="NCBI Taxonomy" id="2754530"/>
    <lineage>
        <taxon>Eukaryota</taxon>
        <taxon>Fungi</taxon>
        <taxon>Dikarya</taxon>
        <taxon>Ascomycota</taxon>
        <taxon>Taphrinomycotina</taxon>
        <taxon>Taphrinomycetes</taxon>
        <taxon>Taphrinales</taxon>
        <taxon>Protomycetaceae</taxon>
        <taxon>Protomyces</taxon>
    </lineage>
</organism>
<dbReference type="Proteomes" id="UP000193685">
    <property type="component" value="Unassembled WGS sequence"/>
</dbReference>
<accession>A0A1Y2FF98</accession>
<dbReference type="GO" id="GO:0005634">
    <property type="term" value="C:nucleus"/>
    <property type="evidence" value="ECO:0007669"/>
    <property type="project" value="TreeGrafter"/>
</dbReference>
<comment type="subcellular location">
    <subcellularLocation>
        <location evidence="1">Membrane</location>
        <topology evidence="1">Single-pass membrane protein</topology>
    </subcellularLocation>
</comment>
<evidence type="ECO:0000256" key="1">
    <source>
        <dbReference type="ARBA" id="ARBA00004167"/>
    </source>
</evidence>
<sequence length="577" mass="61569">MTDTMDAFVNLDDMAGNAFADEYDTLNQCEVNSPSSEEQEMDMTNSVHGLPLAPRTQDEHMADIQQLAQLSGSLGTSWDASVVDSLEQMHVNPLNHYTTAATITAERLPGSWPAEKQRQMNPISTVAAPAAFSLSHIAPPSLPQERSSLSATSSACGSVATDERDPVFCSDAQERSPKRRASESAPRKAASLTKSGHKRSVSNATVMAQETQEVKVEETQGHSPSGGQDENGDNDASVMRRQDRLMRNRAAALASRERKREHVIRLEATLAEMEQDAASLKKENSRLQAEMARMQALLNKYGIKDDSTTTKESQVAKLAVSATRSAQSEAEQSSLAKLKAAPTGFSPRGALKKSQILADPVAAEEYLRQVALRQPPVTLKGSTKDKEATSSTATKQSGRGNAVIMVLCFGIALFASVHPTASGGLTISTQHGHHSAFGSLAAVDAILGSPAAVGAQAGNEAALQNVIEQFKMQGFQLTDSCKDAMQSGQSTAATMPMTAPRSLLTEAIHAHRPEVMVVEPKEATPLSDAGSHADSQTSSEANATLLTVPDVAVIAPRRISKRRSSRASQTIKEETET</sequence>
<dbReference type="SMART" id="SM00338">
    <property type="entry name" value="BRLZ"/>
    <property type="match status" value="1"/>
</dbReference>
<feature type="compositionally biased region" description="Basic and acidic residues" evidence="7">
    <location>
        <begin position="161"/>
        <end position="186"/>
    </location>
</feature>
<evidence type="ECO:0000256" key="5">
    <source>
        <dbReference type="ARBA" id="ARBA00023242"/>
    </source>
</evidence>
<dbReference type="InterPro" id="IPR004827">
    <property type="entry name" value="bZIP"/>
</dbReference>
<protein>
    <recommendedName>
        <fullName evidence="8">BZIP domain-containing protein</fullName>
    </recommendedName>
</protein>
<dbReference type="CDD" id="cd14686">
    <property type="entry name" value="bZIP"/>
    <property type="match status" value="1"/>
</dbReference>
<evidence type="ECO:0000313" key="9">
    <source>
        <dbReference type="EMBL" id="ORY82603.1"/>
    </source>
</evidence>
<reference evidence="9 10" key="1">
    <citation type="submission" date="2016-07" db="EMBL/GenBank/DDBJ databases">
        <title>Pervasive Adenine N6-methylation of Active Genes in Fungi.</title>
        <authorList>
            <consortium name="DOE Joint Genome Institute"/>
            <person name="Mondo S.J."/>
            <person name="Dannebaum R.O."/>
            <person name="Kuo R.C."/>
            <person name="Labutti K."/>
            <person name="Haridas S."/>
            <person name="Kuo A."/>
            <person name="Salamov A."/>
            <person name="Ahrendt S.R."/>
            <person name="Lipzen A."/>
            <person name="Sullivan W."/>
            <person name="Andreopoulos W.B."/>
            <person name="Clum A."/>
            <person name="Lindquist E."/>
            <person name="Daum C."/>
            <person name="Ramamoorthy G.K."/>
            <person name="Gryganskyi A."/>
            <person name="Culley D."/>
            <person name="Magnuson J.K."/>
            <person name="James T.Y."/>
            <person name="O'Malley M.A."/>
            <person name="Stajich J.E."/>
            <person name="Spatafora J.W."/>
            <person name="Visel A."/>
            <person name="Grigoriev I.V."/>
        </authorList>
    </citation>
    <scope>NUCLEOTIDE SEQUENCE [LARGE SCALE GENOMIC DNA]</scope>
    <source>
        <strain evidence="9 10">12-1054</strain>
    </source>
</reference>
<dbReference type="PANTHER" id="PTHR46164:SF3">
    <property type="entry name" value="ATF6, ISOFORM C"/>
    <property type="match status" value="1"/>
</dbReference>
<dbReference type="PANTHER" id="PTHR46164">
    <property type="entry name" value="ATF6, ISOFORM C"/>
    <property type="match status" value="1"/>
</dbReference>
<evidence type="ECO:0000256" key="2">
    <source>
        <dbReference type="ARBA" id="ARBA00023015"/>
    </source>
</evidence>
<dbReference type="InterPro" id="IPR051882">
    <property type="entry name" value="ATF_bZIP_TF"/>
</dbReference>
<dbReference type="Gene3D" id="1.20.5.170">
    <property type="match status" value="1"/>
</dbReference>
<evidence type="ECO:0000256" key="4">
    <source>
        <dbReference type="ARBA" id="ARBA00023163"/>
    </source>
</evidence>
<evidence type="ECO:0000256" key="6">
    <source>
        <dbReference type="SAM" id="Coils"/>
    </source>
</evidence>
<keyword evidence="4" id="KW-0804">Transcription</keyword>
<feature type="compositionally biased region" description="Polar residues" evidence="7">
    <location>
        <begin position="533"/>
        <end position="545"/>
    </location>
</feature>
<dbReference type="GO" id="GO:0030968">
    <property type="term" value="P:endoplasmic reticulum unfolded protein response"/>
    <property type="evidence" value="ECO:0007669"/>
    <property type="project" value="TreeGrafter"/>
</dbReference>